<evidence type="ECO:0000256" key="1">
    <source>
        <dbReference type="SAM" id="Coils"/>
    </source>
</evidence>
<evidence type="ECO:0000313" key="3">
    <source>
        <dbReference type="EMBL" id="CAE0411948.1"/>
    </source>
</evidence>
<proteinExistence type="predicted"/>
<dbReference type="EMBL" id="HBIM01011110">
    <property type="protein sequence ID" value="CAE0411948.1"/>
    <property type="molecule type" value="Transcribed_RNA"/>
</dbReference>
<protein>
    <submittedName>
        <fullName evidence="3">Uncharacterized protein</fullName>
    </submittedName>
</protein>
<reference evidence="3" key="1">
    <citation type="submission" date="2021-01" db="EMBL/GenBank/DDBJ databases">
        <authorList>
            <person name="Corre E."/>
            <person name="Pelletier E."/>
            <person name="Niang G."/>
            <person name="Scheremetjew M."/>
            <person name="Finn R."/>
            <person name="Kale V."/>
            <person name="Holt S."/>
            <person name="Cochrane G."/>
            <person name="Meng A."/>
            <person name="Brown T."/>
            <person name="Cohen L."/>
        </authorList>
    </citation>
    <scope>NUCLEOTIDE SEQUENCE</scope>
    <source>
        <strain evidence="3">CCMP127</strain>
    </source>
</reference>
<feature type="region of interest" description="Disordered" evidence="2">
    <location>
        <begin position="339"/>
        <end position="383"/>
    </location>
</feature>
<accession>A0A7S3L4V3</accession>
<gene>
    <name evidence="3" type="ORF">ACOF00016_LOCUS9230</name>
</gene>
<organism evidence="3">
    <name type="scientific">Amphora coffeiformis</name>
    <dbReference type="NCBI Taxonomy" id="265554"/>
    <lineage>
        <taxon>Eukaryota</taxon>
        <taxon>Sar</taxon>
        <taxon>Stramenopiles</taxon>
        <taxon>Ochrophyta</taxon>
        <taxon>Bacillariophyta</taxon>
        <taxon>Bacillariophyceae</taxon>
        <taxon>Bacillariophycidae</taxon>
        <taxon>Thalassiophysales</taxon>
        <taxon>Catenulaceae</taxon>
        <taxon>Amphora</taxon>
    </lineage>
</organism>
<sequence length="428" mass="48346">MSIVDPVTAALAAVESAMRQEYDEAKRFAPERVQQESRFVYFLRSENGDWSKAALRLCRYWKYRKLMFGSKRWLLPLNQTGRGALDHNDIEILRSGMSAFLPSTRRNHAATTQNLFATNNDGTNDTHNQPVPLLLVDLSRLPFPAGFSGTKCVFYLCAVFPEAFCHPDGVSVLYVVTSARRNQLGLHKELVSFILQGLPIRFKNIFVAQSYEEGKERLVDFHAFQQVRTLEFKTGFPPPHLASDSVNGTLKLVCETVRTDREYLPRSLGGTFDYSQFDDWVRTRISIEDCMGAAPPTINNFPPIGSLRGTNFSMLRLPPSEPIYHSEAAILTTPTGTMQHEAPPTLQYGPDTASVPCVGGKRPEKRPNTSTSTASKPRHTYQRQNRAILSLSEEKDHYTRINENLRRDNRRLESLLAQARLIASLHLT</sequence>
<feature type="coiled-coil region" evidence="1">
    <location>
        <begin position="388"/>
        <end position="422"/>
    </location>
</feature>
<evidence type="ECO:0000256" key="2">
    <source>
        <dbReference type="SAM" id="MobiDB-lite"/>
    </source>
</evidence>
<keyword evidence="1" id="KW-0175">Coiled coil</keyword>
<dbReference type="AlphaFoldDB" id="A0A7S3L4V3"/>
<name>A0A7S3L4V3_9STRA</name>